<sequence length="525" mass="57511">MKIPNKFIAIITMLLCVNIVSVSTTYAEGLDDPAPEIVPTQPNGQSVLFDNMHAQTAGQADWVIDGAFSDFAEGIASRGYYVTELRKTTPFTWQDLQNYDVFIIPEANIPFKKSEQDAMIAYVENGGSIFFISDHYNADRNKNRWDSSEVMNGYRRGAYTDPTKGMSVSEKNSNAMQGIASTDWLSDNFGIRFRYNALGDIKTTAVVNAQDTFNITTGVSTVTMHAGSTLAITNPQQAKGIVHMPNGLTTTHKWGPSVDQGVYHGGGIAEGAYAAIAKLGAGKAAFIGDSSPVEDATPKYRNEETGKIKKTYDGFTDADNGTLLLNMVDWLANQEDYQSFMETNISRDTVSPQLAIEEPLHSTEPQQEPWSNPLPTYRWYEATSFAAGSFGSSELPIAEPLYRLLHNAIMANHTTETVTVKIEGLQPNQMITDITLGAYITGGQQIAKVQNINGSWPTSYGYSTPFSMLANAQGVATKQINMQFNPNITGQANLRLRQNKNNVVTQAITISVAKQREAIQDKVAN</sequence>
<comment type="caution">
    <text evidence="2">The sequence shown here is derived from an EMBL/GenBank/DDBJ whole genome shotgun (WGS) entry which is preliminary data.</text>
</comment>
<dbReference type="PANTHER" id="PTHR12969">
    <property type="entry name" value="NGD5/OSM-6/IFT52"/>
    <property type="match status" value="1"/>
</dbReference>
<organism evidence="2 3">
    <name type="scientific">Lysinibacillus alkalisoli</name>
    <dbReference type="NCBI Taxonomy" id="1911548"/>
    <lineage>
        <taxon>Bacteria</taxon>
        <taxon>Bacillati</taxon>
        <taxon>Bacillota</taxon>
        <taxon>Bacilli</taxon>
        <taxon>Bacillales</taxon>
        <taxon>Bacillaceae</taxon>
        <taxon>Lysinibacillus</taxon>
    </lineage>
</organism>
<reference evidence="2" key="1">
    <citation type="journal article" date="2014" name="Int. J. Syst. Evol. Microbiol.">
        <title>Complete genome sequence of Corynebacterium casei LMG S-19264T (=DSM 44701T), isolated from a smear-ripened cheese.</title>
        <authorList>
            <consortium name="US DOE Joint Genome Institute (JGI-PGF)"/>
            <person name="Walter F."/>
            <person name="Albersmeier A."/>
            <person name="Kalinowski J."/>
            <person name="Ruckert C."/>
        </authorList>
    </citation>
    <scope>NUCLEOTIDE SEQUENCE</scope>
    <source>
        <strain evidence="2">CGMCC 1.15760</strain>
    </source>
</reference>
<dbReference type="PANTHER" id="PTHR12969:SF7">
    <property type="entry name" value="INTRAFLAGELLAR TRANSPORT PROTEIN 52 HOMOLOG"/>
    <property type="match status" value="1"/>
</dbReference>
<keyword evidence="2" id="KW-0238">DNA-binding</keyword>
<name>A0A917FYU3_9BACI</name>
<keyword evidence="1" id="KW-0732">Signal</keyword>
<dbReference type="InterPro" id="IPR029062">
    <property type="entry name" value="Class_I_gatase-like"/>
</dbReference>
<dbReference type="Proteomes" id="UP000616608">
    <property type="component" value="Unassembled WGS sequence"/>
</dbReference>
<protein>
    <submittedName>
        <fullName evidence="2">DNA-binding protein</fullName>
    </submittedName>
</protein>
<evidence type="ECO:0000313" key="2">
    <source>
        <dbReference type="EMBL" id="GGG14554.1"/>
    </source>
</evidence>
<reference evidence="2" key="2">
    <citation type="submission" date="2020-09" db="EMBL/GenBank/DDBJ databases">
        <authorList>
            <person name="Sun Q."/>
            <person name="Zhou Y."/>
        </authorList>
    </citation>
    <scope>NUCLEOTIDE SEQUENCE</scope>
    <source>
        <strain evidence="2">CGMCC 1.15760</strain>
    </source>
</reference>
<dbReference type="Gene3D" id="3.40.50.880">
    <property type="match status" value="1"/>
</dbReference>
<evidence type="ECO:0000313" key="3">
    <source>
        <dbReference type="Proteomes" id="UP000616608"/>
    </source>
</evidence>
<dbReference type="GO" id="GO:0003677">
    <property type="term" value="F:DNA binding"/>
    <property type="evidence" value="ECO:0007669"/>
    <property type="project" value="UniProtKB-KW"/>
</dbReference>
<dbReference type="InterPro" id="IPR039975">
    <property type="entry name" value="IFT52"/>
</dbReference>
<dbReference type="AlphaFoldDB" id="A0A917FYU3"/>
<gene>
    <name evidence="2" type="ORF">GCM10007425_06050</name>
</gene>
<feature type="chain" id="PRO_5036813692" evidence="1">
    <location>
        <begin position="28"/>
        <end position="525"/>
    </location>
</feature>
<accession>A0A917FYU3</accession>
<evidence type="ECO:0000256" key="1">
    <source>
        <dbReference type="SAM" id="SignalP"/>
    </source>
</evidence>
<proteinExistence type="predicted"/>
<dbReference type="RefSeq" id="WP_188613543.1">
    <property type="nucleotide sequence ID" value="NZ_BMJT01000002.1"/>
</dbReference>
<dbReference type="EMBL" id="BMJT01000002">
    <property type="protein sequence ID" value="GGG14554.1"/>
    <property type="molecule type" value="Genomic_DNA"/>
</dbReference>
<dbReference type="SUPFAM" id="SSF52317">
    <property type="entry name" value="Class I glutamine amidotransferase-like"/>
    <property type="match status" value="1"/>
</dbReference>
<keyword evidence="3" id="KW-1185">Reference proteome</keyword>
<feature type="signal peptide" evidence="1">
    <location>
        <begin position="1"/>
        <end position="27"/>
    </location>
</feature>